<dbReference type="Proteomes" id="UP000218231">
    <property type="component" value="Unassembled WGS sequence"/>
</dbReference>
<sequence length="140" mass="16057">MLFMNTRPLDELNQVERRPSKSPSQAAAETSSKMQMKRLAMCLLLFYLLVSIFPCIINYPVSLMALIVPVAAIILALCKMKDGSGTDTWPFTLIAVSHSFDLSLKVMNVFFVEEDQLILIYKWMKICDFRDFVIHKSILF</sequence>
<accession>A0A2A2LSC5</accession>
<keyword evidence="1" id="KW-1133">Transmembrane helix</keyword>
<keyword evidence="1" id="KW-0812">Transmembrane</keyword>
<keyword evidence="1" id="KW-0472">Membrane</keyword>
<reference evidence="2 3" key="1">
    <citation type="journal article" date="2017" name="Curr. Biol.">
        <title>Genome architecture and evolution of a unichromosomal asexual nematode.</title>
        <authorList>
            <person name="Fradin H."/>
            <person name="Zegar C."/>
            <person name="Gutwein M."/>
            <person name="Lucas J."/>
            <person name="Kovtun M."/>
            <person name="Corcoran D."/>
            <person name="Baugh L.R."/>
            <person name="Kiontke K."/>
            <person name="Gunsalus K."/>
            <person name="Fitch D.H."/>
            <person name="Piano F."/>
        </authorList>
    </citation>
    <scope>NUCLEOTIDE SEQUENCE [LARGE SCALE GENOMIC DNA]</scope>
    <source>
        <strain evidence="2">PF1309</strain>
    </source>
</reference>
<proteinExistence type="predicted"/>
<dbReference type="EMBL" id="LIAE01006469">
    <property type="protein sequence ID" value="PAV89153.1"/>
    <property type="molecule type" value="Genomic_DNA"/>
</dbReference>
<name>A0A2A2LSC5_9BILA</name>
<gene>
    <name evidence="2" type="ORF">WR25_26559</name>
</gene>
<dbReference type="EMBL" id="LIAE01006469">
    <property type="protein sequence ID" value="PAV89151.1"/>
    <property type="molecule type" value="Genomic_DNA"/>
</dbReference>
<comment type="caution">
    <text evidence="2">The sequence shown here is derived from an EMBL/GenBank/DDBJ whole genome shotgun (WGS) entry which is preliminary data.</text>
</comment>
<dbReference type="EMBL" id="LIAE01006469">
    <property type="protein sequence ID" value="PAV89149.1"/>
    <property type="molecule type" value="Genomic_DNA"/>
</dbReference>
<protein>
    <submittedName>
        <fullName evidence="2">Uncharacterized protein</fullName>
    </submittedName>
</protein>
<dbReference type="AlphaFoldDB" id="A0A2A2LSC5"/>
<evidence type="ECO:0000313" key="3">
    <source>
        <dbReference type="Proteomes" id="UP000218231"/>
    </source>
</evidence>
<evidence type="ECO:0000256" key="1">
    <source>
        <dbReference type="SAM" id="Phobius"/>
    </source>
</evidence>
<dbReference type="EMBL" id="LIAE01006469">
    <property type="protein sequence ID" value="PAV89152.1"/>
    <property type="molecule type" value="Genomic_DNA"/>
</dbReference>
<dbReference type="OrthoDB" id="5847726at2759"/>
<evidence type="ECO:0000313" key="2">
    <source>
        <dbReference type="EMBL" id="PAV89152.1"/>
    </source>
</evidence>
<feature type="transmembrane region" description="Helical" evidence="1">
    <location>
        <begin position="39"/>
        <end position="57"/>
    </location>
</feature>
<organism evidence="2 3">
    <name type="scientific">Diploscapter pachys</name>
    <dbReference type="NCBI Taxonomy" id="2018661"/>
    <lineage>
        <taxon>Eukaryota</taxon>
        <taxon>Metazoa</taxon>
        <taxon>Ecdysozoa</taxon>
        <taxon>Nematoda</taxon>
        <taxon>Chromadorea</taxon>
        <taxon>Rhabditida</taxon>
        <taxon>Rhabditina</taxon>
        <taxon>Rhabditomorpha</taxon>
        <taxon>Rhabditoidea</taxon>
        <taxon>Rhabditidae</taxon>
        <taxon>Diploscapter</taxon>
    </lineage>
</organism>
<keyword evidence="3" id="KW-1185">Reference proteome</keyword>